<keyword evidence="4 6" id="KW-0464">Manganese</keyword>
<proteinExistence type="inferred from homology"/>
<dbReference type="Gene3D" id="2.30.40.10">
    <property type="entry name" value="Urease, subunit C, domain 1"/>
    <property type="match status" value="1"/>
</dbReference>
<dbReference type="AlphaFoldDB" id="A0A6S6QZ26"/>
<evidence type="ECO:0000259" key="8">
    <source>
        <dbReference type="Pfam" id="PF13382"/>
    </source>
</evidence>
<accession>A0A6S6QZ26</accession>
<dbReference type="HAMAP" id="MF_01518">
    <property type="entry name" value="Adenine_deamin"/>
    <property type="match status" value="1"/>
</dbReference>
<dbReference type="PANTHER" id="PTHR11113">
    <property type="entry name" value="N-ACETYLGLUCOSAMINE-6-PHOSPHATE DEACETYLASE"/>
    <property type="match status" value="1"/>
</dbReference>
<dbReference type="SUPFAM" id="SSF51556">
    <property type="entry name" value="Metallo-dependent hydrolases"/>
    <property type="match status" value="1"/>
</dbReference>
<keyword evidence="10" id="KW-1185">Reference proteome</keyword>
<dbReference type="GO" id="GO:0006146">
    <property type="term" value="P:adenine catabolic process"/>
    <property type="evidence" value="ECO:0007669"/>
    <property type="project" value="InterPro"/>
</dbReference>
<dbReference type="Gene3D" id="3.20.20.140">
    <property type="entry name" value="Metal-dependent hydrolases"/>
    <property type="match status" value="1"/>
</dbReference>
<evidence type="ECO:0000256" key="6">
    <source>
        <dbReference type="HAMAP-Rule" id="MF_01518"/>
    </source>
</evidence>
<protein>
    <recommendedName>
        <fullName evidence="2 6">Adenine deaminase</fullName>
        <shortName evidence="6">Adenase</shortName>
        <shortName evidence="6">Adenine aminase</shortName>
        <ecNumber evidence="2 6">3.5.4.2</ecNumber>
    </recommendedName>
</protein>
<dbReference type="SUPFAM" id="SSF51338">
    <property type="entry name" value="Composite domain of metallo-dependent hydrolases"/>
    <property type="match status" value="1"/>
</dbReference>
<comment type="similarity">
    <text evidence="1 6">Belongs to the metallo-dependent hydrolases superfamily. Adenine deaminase family.</text>
</comment>
<evidence type="ECO:0000259" key="7">
    <source>
        <dbReference type="Pfam" id="PF01979"/>
    </source>
</evidence>
<dbReference type="CDD" id="cd01295">
    <property type="entry name" value="AdeC"/>
    <property type="match status" value="1"/>
</dbReference>
<sequence>MGEKMNCNTVIEKKDIEMIKKQQELVDAAAGRIPPDCIYKNAGIINVFTDEIEIGDVAVYKGYIVGIGNYSAEYEKKNSILKTGKNKESNEEYNCKNTEIPIIIDCTGKYLSPGFIDAHIHIESSMLSPKVFSDTVVPHGTTAVITDPHEIVNVAGDSGLKYMLKEAEQLPLKIYFMLPSCVPATALEESGAVIKADDLAPFMAEDQVLGLAEVMNFYGTVQGEEDLLNKIALAKAYGKIIDGHGPGLSGKALNAYVCAGVVNDHECSTVEEAMAKLSRGQWIMIREGTAAKNMEGLKALLKPPYSQRCMLVTDDKHPGELERSGHVDYLLQKAVHLGAAPVHAVKMVTLHPAKCYGLRENGAIAPGYKADLVILEDLVDFKVQAVYKEGVLVAENGVILKDSTVCRKEEGSVSSQKPDIQYEQERVMQSIHVKELEEEDFLFREDGTYMRVIELIPGELLTKELVLPVPDTSEFSVKSGIYLKDDIIKLAAIERHHNTGHIGLGLIKGYGLKGGAIASSVSHDAHNLIVAGCNEKDMVLAANIVRKNQGGLAMVSNGKVLGELPLPIGGLMSGESAASVDKLLEKMKKEAKKLGVRKGIDPFMTLAFISLSVIPELRLTTLGLARVNSQEICSTFFKV</sequence>
<evidence type="ECO:0000256" key="2">
    <source>
        <dbReference type="ARBA" id="ARBA00012782"/>
    </source>
</evidence>
<evidence type="ECO:0000256" key="5">
    <source>
        <dbReference type="ARBA" id="ARBA00047720"/>
    </source>
</evidence>
<dbReference type="Pfam" id="PF01979">
    <property type="entry name" value="Amidohydro_1"/>
    <property type="match status" value="1"/>
</dbReference>
<dbReference type="PANTHER" id="PTHR11113:SF2">
    <property type="entry name" value="ADENINE DEAMINASE"/>
    <property type="match status" value="1"/>
</dbReference>
<dbReference type="InterPro" id="IPR006679">
    <property type="entry name" value="Adenine_deam"/>
</dbReference>
<dbReference type="RefSeq" id="WP_330601820.1">
    <property type="nucleotide sequence ID" value="NZ_AP023367.1"/>
</dbReference>
<dbReference type="InterPro" id="IPR011059">
    <property type="entry name" value="Metal-dep_hydrolase_composite"/>
</dbReference>
<gene>
    <name evidence="6 9" type="primary">ade</name>
    <name evidence="9" type="ORF">acsn021_40220</name>
</gene>
<evidence type="ECO:0000256" key="3">
    <source>
        <dbReference type="ARBA" id="ARBA00022801"/>
    </source>
</evidence>
<evidence type="ECO:0000313" key="10">
    <source>
        <dbReference type="Proteomes" id="UP000515561"/>
    </source>
</evidence>
<reference evidence="9 10" key="1">
    <citation type="journal article" date="2016" name="Int. J. Syst. Evol. Microbiol.">
        <title>Descriptions of Anaerotaenia torta gen. nov., sp. nov. and Anaerocolumna cellulosilytica gen. nov., sp. nov. isolated from a methanogenic reactor of cattle waste.</title>
        <authorList>
            <person name="Uek A."/>
            <person name="Ohtaki Y."/>
            <person name="Kaku N."/>
            <person name="Ueki K."/>
        </authorList>
    </citation>
    <scope>NUCLEOTIDE SEQUENCE [LARGE SCALE GENOMIC DNA]</scope>
    <source>
        <strain evidence="9 10">SN021</strain>
    </source>
</reference>
<dbReference type="GO" id="GO:0000034">
    <property type="term" value="F:adenine deaminase activity"/>
    <property type="evidence" value="ECO:0007669"/>
    <property type="project" value="UniProtKB-UniRule"/>
</dbReference>
<dbReference type="NCBIfam" id="TIGR01178">
    <property type="entry name" value="ade"/>
    <property type="match status" value="1"/>
</dbReference>
<dbReference type="EMBL" id="AP023367">
    <property type="protein sequence ID" value="BCJ96453.1"/>
    <property type="molecule type" value="Genomic_DNA"/>
</dbReference>
<feature type="domain" description="Adenine deaminase C-terminal" evidence="8">
    <location>
        <begin position="460"/>
        <end position="630"/>
    </location>
</feature>
<dbReference type="InterPro" id="IPR006680">
    <property type="entry name" value="Amidohydro-rel"/>
</dbReference>
<comment type="catalytic activity">
    <reaction evidence="5 6">
        <text>adenine + H2O + H(+) = hypoxanthine + NH4(+)</text>
        <dbReference type="Rhea" id="RHEA:23688"/>
        <dbReference type="ChEBI" id="CHEBI:15377"/>
        <dbReference type="ChEBI" id="CHEBI:15378"/>
        <dbReference type="ChEBI" id="CHEBI:16708"/>
        <dbReference type="ChEBI" id="CHEBI:17368"/>
        <dbReference type="ChEBI" id="CHEBI:28938"/>
        <dbReference type="EC" id="3.5.4.2"/>
    </reaction>
</comment>
<feature type="domain" description="Amidohydrolase-related" evidence="7">
    <location>
        <begin position="110"/>
        <end position="393"/>
    </location>
</feature>
<organism evidence="9 10">
    <name type="scientific">Anaerocolumna cellulosilytica</name>
    <dbReference type="NCBI Taxonomy" id="433286"/>
    <lineage>
        <taxon>Bacteria</taxon>
        <taxon>Bacillati</taxon>
        <taxon>Bacillota</taxon>
        <taxon>Clostridia</taxon>
        <taxon>Lachnospirales</taxon>
        <taxon>Lachnospiraceae</taxon>
        <taxon>Anaerocolumna</taxon>
    </lineage>
</organism>
<dbReference type="Pfam" id="PF13382">
    <property type="entry name" value="Adenine_deam_C"/>
    <property type="match status" value="1"/>
</dbReference>
<dbReference type="EC" id="3.5.4.2" evidence="2 6"/>
<evidence type="ECO:0000256" key="4">
    <source>
        <dbReference type="ARBA" id="ARBA00023211"/>
    </source>
</evidence>
<dbReference type="InterPro" id="IPR026912">
    <property type="entry name" value="Adenine_deam_C"/>
</dbReference>
<keyword evidence="3 6" id="KW-0378">Hydrolase</keyword>
<dbReference type="InterPro" id="IPR032466">
    <property type="entry name" value="Metal_Hydrolase"/>
</dbReference>
<evidence type="ECO:0000256" key="1">
    <source>
        <dbReference type="ARBA" id="ARBA00006773"/>
    </source>
</evidence>
<dbReference type="Proteomes" id="UP000515561">
    <property type="component" value="Chromosome"/>
</dbReference>
<evidence type="ECO:0000313" key="9">
    <source>
        <dbReference type="EMBL" id="BCJ96453.1"/>
    </source>
</evidence>
<comment type="cofactor">
    <cofactor evidence="6">
        <name>Mn(2+)</name>
        <dbReference type="ChEBI" id="CHEBI:29035"/>
    </cofactor>
</comment>
<dbReference type="KEGG" id="acel:acsn021_40220"/>
<name>A0A6S6QZ26_9FIRM</name>